<evidence type="ECO:0000313" key="4">
    <source>
        <dbReference type="Proteomes" id="UP001268256"/>
    </source>
</evidence>
<proteinExistence type="predicted"/>
<dbReference type="Proteomes" id="UP001268256">
    <property type="component" value="Unassembled WGS sequence"/>
</dbReference>
<evidence type="ECO:0000313" key="3">
    <source>
        <dbReference type="EMBL" id="MDS3860614.1"/>
    </source>
</evidence>
<accession>A0AAE4FQV9</accession>
<feature type="chain" id="PRO_5041961796" evidence="2">
    <location>
        <begin position="29"/>
        <end position="142"/>
    </location>
</feature>
<keyword evidence="2" id="KW-0732">Signal</keyword>
<feature type="signal peptide" evidence="2">
    <location>
        <begin position="1"/>
        <end position="28"/>
    </location>
</feature>
<keyword evidence="4" id="KW-1185">Reference proteome</keyword>
<dbReference type="EMBL" id="JAVMIP010000005">
    <property type="protein sequence ID" value="MDS3860614.1"/>
    <property type="molecule type" value="Genomic_DNA"/>
</dbReference>
<sequence>MLNLRHHLLAALALGTLAPAFLPLTVTAAPKAVRGVITSIDGDNFTLKQPWGEEITVVIDGKRRRCGRGPFEVGTDVAIILFPDVTPLTAQRLCTRIVPAPPYVAVQPIKVPMTSAPPAPVSRPIPAPPPAPVTPPPATILY</sequence>
<name>A0AAE4FQV9_9CYAN</name>
<dbReference type="RefSeq" id="WP_322877884.1">
    <property type="nucleotide sequence ID" value="NZ_JAVMIP010000005.1"/>
</dbReference>
<evidence type="ECO:0000256" key="2">
    <source>
        <dbReference type="SAM" id="SignalP"/>
    </source>
</evidence>
<gene>
    <name evidence="3" type="ORF">RIF25_07295</name>
</gene>
<feature type="region of interest" description="Disordered" evidence="1">
    <location>
        <begin position="117"/>
        <end position="142"/>
    </location>
</feature>
<evidence type="ECO:0000256" key="1">
    <source>
        <dbReference type="SAM" id="MobiDB-lite"/>
    </source>
</evidence>
<comment type="caution">
    <text evidence="3">The sequence shown here is derived from an EMBL/GenBank/DDBJ whole genome shotgun (WGS) entry which is preliminary data.</text>
</comment>
<organism evidence="3 4">
    <name type="scientific">Pseudocalidococcus azoricus BACA0444</name>
    <dbReference type="NCBI Taxonomy" id="2918990"/>
    <lineage>
        <taxon>Bacteria</taxon>
        <taxon>Bacillati</taxon>
        <taxon>Cyanobacteriota</taxon>
        <taxon>Cyanophyceae</taxon>
        <taxon>Acaryochloridales</taxon>
        <taxon>Thermosynechococcaceae</taxon>
        <taxon>Pseudocalidococcus</taxon>
        <taxon>Pseudocalidococcus azoricus</taxon>
    </lineage>
</organism>
<protein>
    <submittedName>
        <fullName evidence="3">Uncharacterized protein</fullName>
    </submittedName>
</protein>
<reference evidence="4" key="1">
    <citation type="submission" date="2023-07" db="EMBL/GenBank/DDBJ databases">
        <authorList>
            <person name="Luz R."/>
            <person name="Cordeiro R."/>
            <person name="Fonseca A."/>
            <person name="Goncalves V."/>
        </authorList>
    </citation>
    <scope>NUCLEOTIDE SEQUENCE [LARGE SCALE GENOMIC DNA]</scope>
    <source>
        <strain evidence="4">BACA0444</strain>
    </source>
</reference>
<dbReference type="AlphaFoldDB" id="A0AAE4FQV9"/>